<sequence>MLSEPPAAVQRAMYPLRYEEAIREEARGRGLEPAFVAAVIYAESRFRQEAVSHKGAHGLMQITPPTASFIRRHSGIVGDYREDPLVNLRMGVWYLAYLEERYLGDERLMLAAYNSGVGSVDGWLSDEDFDIRRDIPFEETRNYVDTVLEARSRYEELYGRNLDRNT</sequence>
<reference evidence="2" key="1">
    <citation type="journal article" date="2019" name="Microbiol. Resour. Announc.">
        <title>Complete Genome Sequence of Rubrobacter xylanophilus Strain AA3-22, Isolated from Arima Onsen in Japan.</title>
        <authorList>
            <person name="Tomariguchi N."/>
            <person name="Miyazaki K."/>
        </authorList>
    </citation>
    <scope>NUCLEOTIDE SEQUENCE [LARGE SCALE GENOMIC DNA]</scope>
    <source>
        <strain evidence="2">AA3-22</strain>
    </source>
</reference>
<name>A0A510HLX5_9ACTN</name>
<dbReference type="InterPro" id="IPR023346">
    <property type="entry name" value="Lysozyme-like_dom_sf"/>
</dbReference>
<accession>A0A510HLX5</accession>
<dbReference type="SUPFAM" id="SSF53955">
    <property type="entry name" value="Lysozyme-like"/>
    <property type="match status" value="1"/>
</dbReference>
<dbReference type="InterPro" id="IPR008258">
    <property type="entry name" value="Transglycosylase_SLT_dom_1"/>
</dbReference>
<keyword evidence="3" id="KW-1185">Reference proteome</keyword>
<dbReference type="CDD" id="cd16896">
    <property type="entry name" value="LT_Slt70-like"/>
    <property type="match status" value="1"/>
</dbReference>
<dbReference type="Proteomes" id="UP000318065">
    <property type="component" value="Chromosome"/>
</dbReference>
<feature type="domain" description="Transglycosylase SLT" evidence="1">
    <location>
        <begin position="21"/>
        <end position="127"/>
    </location>
</feature>
<proteinExistence type="predicted"/>
<dbReference type="AlphaFoldDB" id="A0A510HLX5"/>
<dbReference type="Gene3D" id="1.10.530.10">
    <property type="match status" value="1"/>
</dbReference>
<evidence type="ECO:0000313" key="3">
    <source>
        <dbReference type="Proteomes" id="UP000318065"/>
    </source>
</evidence>
<dbReference type="PANTHER" id="PTHR37423:SF2">
    <property type="entry name" value="MEMBRANE-BOUND LYTIC MUREIN TRANSGLYCOSYLASE C"/>
    <property type="match status" value="1"/>
</dbReference>
<protein>
    <submittedName>
        <fullName evidence="2">Transglycosylase SLT domain protein</fullName>
    </submittedName>
</protein>
<dbReference type="RefSeq" id="WP_197735572.1">
    <property type="nucleotide sequence ID" value="NZ_AP019791.1"/>
</dbReference>
<evidence type="ECO:0000313" key="2">
    <source>
        <dbReference type="EMBL" id="BBL79417.1"/>
    </source>
</evidence>
<dbReference type="PANTHER" id="PTHR37423">
    <property type="entry name" value="SOLUBLE LYTIC MUREIN TRANSGLYCOSYLASE-RELATED"/>
    <property type="match status" value="1"/>
</dbReference>
<dbReference type="EMBL" id="AP019791">
    <property type="protein sequence ID" value="BBL79417.1"/>
    <property type="molecule type" value="Genomic_DNA"/>
</dbReference>
<organism evidence="2 3">
    <name type="scientific">Rubrobacter xylanophilus</name>
    <dbReference type="NCBI Taxonomy" id="49319"/>
    <lineage>
        <taxon>Bacteria</taxon>
        <taxon>Bacillati</taxon>
        <taxon>Actinomycetota</taxon>
        <taxon>Rubrobacteria</taxon>
        <taxon>Rubrobacterales</taxon>
        <taxon>Rubrobacteraceae</taxon>
        <taxon>Rubrobacter</taxon>
    </lineage>
</organism>
<dbReference type="Pfam" id="PF01464">
    <property type="entry name" value="SLT"/>
    <property type="match status" value="1"/>
</dbReference>
<evidence type="ECO:0000259" key="1">
    <source>
        <dbReference type="Pfam" id="PF01464"/>
    </source>
</evidence>
<gene>
    <name evidence="2" type="ORF">RxyAA322_12710</name>
</gene>